<protein>
    <submittedName>
        <fullName evidence="1">Uncharacterized protein</fullName>
    </submittedName>
</protein>
<evidence type="ECO:0000313" key="1">
    <source>
        <dbReference type="EMBL" id="KII73718.1"/>
    </source>
</evidence>
<name>A0A0C2JW98_THEKT</name>
<evidence type="ECO:0000313" key="2">
    <source>
        <dbReference type="Proteomes" id="UP000031668"/>
    </source>
</evidence>
<proteinExistence type="predicted"/>
<accession>A0A0C2JW98</accession>
<sequence>MCADLLDHKTSQKYDLQGYGFLVIKKKTLKLFSSRVFVPVMLKMKFNILSWELLTNKTNYSDVHLNTTVQEFESQGSIYSVDEIYDFTSSSEDGTGNCVVIGQNTEIRSYSGVIKRNDRIEKPRQQSAKEALMNRKYGKNDTMFYLCIGQNGVQFRFSWLVESQKTLWTQSVLRLQVYEWFNNARVDGTLENLPKDEATIMDLTYLRNQSVVHI</sequence>
<dbReference type="AlphaFoldDB" id="A0A0C2JW98"/>
<keyword evidence="2" id="KW-1185">Reference proteome</keyword>
<organism evidence="1 2">
    <name type="scientific">Thelohanellus kitauei</name>
    <name type="common">Myxosporean</name>
    <dbReference type="NCBI Taxonomy" id="669202"/>
    <lineage>
        <taxon>Eukaryota</taxon>
        <taxon>Metazoa</taxon>
        <taxon>Cnidaria</taxon>
        <taxon>Myxozoa</taxon>
        <taxon>Myxosporea</taxon>
        <taxon>Bivalvulida</taxon>
        <taxon>Platysporina</taxon>
        <taxon>Myxobolidae</taxon>
        <taxon>Thelohanellus</taxon>
    </lineage>
</organism>
<gene>
    <name evidence="1" type="ORF">RF11_11016</name>
</gene>
<dbReference type="EMBL" id="JWZT01000699">
    <property type="protein sequence ID" value="KII73718.1"/>
    <property type="molecule type" value="Genomic_DNA"/>
</dbReference>
<dbReference type="Proteomes" id="UP000031668">
    <property type="component" value="Unassembled WGS sequence"/>
</dbReference>
<reference evidence="1 2" key="1">
    <citation type="journal article" date="2014" name="Genome Biol. Evol.">
        <title>The genome of the myxosporean Thelohanellus kitauei shows adaptations to nutrient acquisition within its fish host.</title>
        <authorList>
            <person name="Yang Y."/>
            <person name="Xiong J."/>
            <person name="Zhou Z."/>
            <person name="Huo F."/>
            <person name="Miao W."/>
            <person name="Ran C."/>
            <person name="Liu Y."/>
            <person name="Zhang J."/>
            <person name="Feng J."/>
            <person name="Wang M."/>
            <person name="Wang M."/>
            <person name="Wang L."/>
            <person name="Yao B."/>
        </authorList>
    </citation>
    <scope>NUCLEOTIDE SEQUENCE [LARGE SCALE GENOMIC DNA]</scope>
    <source>
        <strain evidence="1">Wuqing</strain>
    </source>
</reference>
<comment type="caution">
    <text evidence="1">The sequence shown here is derived from an EMBL/GenBank/DDBJ whole genome shotgun (WGS) entry which is preliminary data.</text>
</comment>